<dbReference type="EMBL" id="UZAU01000741">
    <property type="status" value="NOT_ANNOTATED_CDS"/>
    <property type="molecule type" value="Genomic_DNA"/>
</dbReference>
<sequence>MPRVKLRLEAFNESLPRVAWMKLYMVQLGDTKRESLSCGVRVSMKRVAHVGRLGLAHMGGRGDNPLLLPMRTKGTVFRGVLVS</sequence>
<keyword evidence="2" id="KW-1185">Reference proteome</keyword>
<dbReference type="Gramene" id="evm.model.09.923">
    <property type="protein sequence ID" value="cds.evm.model.09.923"/>
    <property type="gene ID" value="evm.TU.09.923"/>
</dbReference>
<evidence type="ECO:0000313" key="2">
    <source>
        <dbReference type="Proteomes" id="UP000596661"/>
    </source>
</evidence>
<reference evidence="1" key="2">
    <citation type="submission" date="2021-03" db="UniProtKB">
        <authorList>
            <consortium name="EnsemblPlants"/>
        </authorList>
    </citation>
    <scope>IDENTIFICATION</scope>
</reference>
<dbReference type="AlphaFoldDB" id="A0A803QHT3"/>
<name>A0A803QHT3_CANSA</name>
<dbReference type="Proteomes" id="UP000596661">
    <property type="component" value="Chromosome 9"/>
</dbReference>
<accession>A0A803QHT3</accession>
<protein>
    <submittedName>
        <fullName evidence="1">Uncharacterized protein</fullName>
    </submittedName>
</protein>
<evidence type="ECO:0000313" key="1">
    <source>
        <dbReference type="EnsemblPlants" id="cds.evm.model.09.923"/>
    </source>
</evidence>
<dbReference type="EnsemblPlants" id="evm.model.09.923">
    <property type="protein sequence ID" value="cds.evm.model.09.923"/>
    <property type="gene ID" value="evm.TU.09.923"/>
</dbReference>
<proteinExistence type="predicted"/>
<organism evidence="1 2">
    <name type="scientific">Cannabis sativa</name>
    <name type="common">Hemp</name>
    <name type="synonym">Marijuana</name>
    <dbReference type="NCBI Taxonomy" id="3483"/>
    <lineage>
        <taxon>Eukaryota</taxon>
        <taxon>Viridiplantae</taxon>
        <taxon>Streptophyta</taxon>
        <taxon>Embryophyta</taxon>
        <taxon>Tracheophyta</taxon>
        <taxon>Spermatophyta</taxon>
        <taxon>Magnoliopsida</taxon>
        <taxon>eudicotyledons</taxon>
        <taxon>Gunneridae</taxon>
        <taxon>Pentapetalae</taxon>
        <taxon>rosids</taxon>
        <taxon>fabids</taxon>
        <taxon>Rosales</taxon>
        <taxon>Cannabaceae</taxon>
        <taxon>Cannabis</taxon>
    </lineage>
</organism>
<reference evidence="1" key="1">
    <citation type="submission" date="2018-11" db="EMBL/GenBank/DDBJ databases">
        <authorList>
            <person name="Grassa J C."/>
        </authorList>
    </citation>
    <scope>NUCLEOTIDE SEQUENCE [LARGE SCALE GENOMIC DNA]</scope>
</reference>